<protein>
    <submittedName>
        <fullName evidence="1">Uncharacterized protein</fullName>
    </submittedName>
</protein>
<sequence length="107" mass="11780">MCVHMDESQDSVAQIQVIIQVGHSAIMSTILRCHKVGVVCLSMSITRCSKRRNKLVERLDVQMDACVRMSDGAVVEVAGIALRGDFAILLPDLRQRRNAKLAVQDGC</sequence>
<organism evidence="1">
    <name type="scientific">Craspedostauros australis</name>
    <dbReference type="NCBI Taxonomy" id="1486917"/>
    <lineage>
        <taxon>Eukaryota</taxon>
        <taxon>Sar</taxon>
        <taxon>Stramenopiles</taxon>
        <taxon>Ochrophyta</taxon>
        <taxon>Bacillariophyta</taxon>
        <taxon>Bacillariophyceae</taxon>
        <taxon>Bacillariophycidae</taxon>
        <taxon>Naviculales</taxon>
        <taxon>Naviculaceae</taxon>
        <taxon>Craspedostauros</taxon>
    </lineage>
</organism>
<dbReference type="EMBL" id="HBEF01006951">
    <property type="protein sequence ID" value="CAD8332238.1"/>
    <property type="molecule type" value="Transcribed_RNA"/>
</dbReference>
<accession>A0A7R9WQM5</accession>
<reference evidence="1" key="1">
    <citation type="submission" date="2021-01" db="EMBL/GenBank/DDBJ databases">
        <authorList>
            <person name="Corre E."/>
            <person name="Pelletier E."/>
            <person name="Niang G."/>
            <person name="Scheremetjew M."/>
            <person name="Finn R."/>
            <person name="Kale V."/>
            <person name="Holt S."/>
            <person name="Cochrane G."/>
            <person name="Meng A."/>
            <person name="Brown T."/>
            <person name="Cohen L."/>
        </authorList>
    </citation>
    <scope>NUCLEOTIDE SEQUENCE</scope>
    <source>
        <strain evidence="1">CCMP3328</strain>
    </source>
</reference>
<proteinExistence type="predicted"/>
<name>A0A7R9WQM5_9STRA</name>
<gene>
    <name evidence="1" type="ORF">CAUS1442_LOCUS4337</name>
</gene>
<evidence type="ECO:0000313" key="1">
    <source>
        <dbReference type="EMBL" id="CAD8332238.1"/>
    </source>
</evidence>
<dbReference type="AlphaFoldDB" id="A0A7R9WQM5"/>